<feature type="transmembrane region" description="Helical" evidence="1">
    <location>
        <begin position="7"/>
        <end position="27"/>
    </location>
</feature>
<accession>M5PBQ3</accession>
<keyword evidence="1" id="KW-0812">Transmembrane</keyword>
<gene>
    <name evidence="2" type="ORF">BSONL12_15689</name>
</gene>
<dbReference type="EMBL" id="AOFM01000009">
    <property type="protein sequence ID" value="EME73180.1"/>
    <property type="molecule type" value="Genomic_DNA"/>
</dbReference>
<evidence type="ECO:0000313" key="2">
    <source>
        <dbReference type="EMBL" id="EME73180.1"/>
    </source>
</evidence>
<reference evidence="2 3" key="1">
    <citation type="journal article" date="2013" name="Genome Announc.">
        <title>Draft Whole-Genome Sequence of Bacillus sonorensis Strain L12, a Source of Nonribosomal Lipopeptides.</title>
        <authorList>
            <person name="Adimpong D.B."/>
            <person name="Sorensen K.I."/>
            <person name="Nielsen D.S."/>
            <person name="Thorsen L."/>
            <person name="Rasmussen T.B."/>
            <person name="Derkx P.M."/>
            <person name="Jespersen L."/>
        </authorList>
    </citation>
    <scope>NUCLEOTIDE SEQUENCE [LARGE SCALE GENOMIC DNA]</scope>
    <source>
        <strain evidence="2 3">L12</strain>
    </source>
</reference>
<dbReference type="Proteomes" id="UP000011907">
    <property type="component" value="Unassembled WGS sequence"/>
</dbReference>
<dbReference type="AlphaFoldDB" id="M5PBQ3"/>
<keyword evidence="1" id="KW-0472">Membrane</keyword>
<proteinExistence type="predicted"/>
<evidence type="ECO:0000256" key="1">
    <source>
        <dbReference type="SAM" id="Phobius"/>
    </source>
</evidence>
<organism evidence="2 3">
    <name type="scientific">Bacillus sonorensis L12</name>
    <dbReference type="NCBI Taxonomy" id="1274524"/>
    <lineage>
        <taxon>Bacteria</taxon>
        <taxon>Bacillati</taxon>
        <taxon>Bacillota</taxon>
        <taxon>Bacilli</taxon>
        <taxon>Bacillales</taxon>
        <taxon>Bacillaceae</taxon>
        <taxon>Bacillus</taxon>
    </lineage>
</organism>
<comment type="caution">
    <text evidence="2">The sequence shown here is derived from an EMBL/GenBank/DDBJ whole genome shotgun (WGS) entry which is preliminary data.</text>
</comment>
<dbReference type="PATRIC" id="fig|1274524.3.peg.3389"/>
<dbReference type="STRING" id="1274524.BSONL12_15689"/>
<protein>
    <submittedName>
        <fullName evidence="2">Uncharacterized protein</fullName>
    </submittedName>
</protein>
<name>M5PBQ3_9BACI</name>
<sequence>MKNRKVLIWTVSAVVYVGLVIGVYSIFSGQNSTPDEQHPSHQSE</sequence>
<dbReference type="GeneID" id="92855096"/>
<keyword evidence="1" id="KW-1133">Transmembrane helix</keyword>
<evidence type="ECO:0000313" key="3">
    <source>
        <dbReference type="Proteomes" id="UP000011907"/>
    </source>
</evidence>
<dbReference type="RefSeq" id="WP_006639094.1">
    <property type="nucleotide sequence ID" value="NZ_AOFM01000009.1"/>
</dbReference>